<dbReference type="EMBL" id="JAROCD010000001">
    <property type="protein sequence ID" value="MDN4599640.1"/>
    <property type="molecule type" value="Genomic_DNA"/>
</dbReference>
<accession>A0ABT8J3L7</accession>
<protein>
    <submittedName>
        <fullName evidence="1">Uncharacterized protein</fullName>
    </submittedName>
</protein>
<dbReference type="Proteomes" id="UP001174205">
    <property type="component" value="Unassembled WGS sequence"/>
</dbReference>
<evidence type="ECO:0000313" key="1">
    <source>
        <dbReference type="EMBL" id="MDN4599640.1"/>
    </source>
</evidence>
<dbReference type="RefSeq" id="WP_301243213.1">
    <property type="nucleotide sequence ID" value="NZ_JAROCD010000001.1"/>
</dbReference>
<name>A0ABT8J3L7_9BACL</name>
<gene>
    <name evidence="1" type="ORF">P5G61_00245</name>
</gene>
<proteinExistence type="predicted"/>
<evidence type="ECO:0000313" key="2">
    <source>
        <dbReference type="Proteomes" id="UP001174205"/>
    </source>
</evidence>
<keyword evidence="2" id="KW-1185">Reference proteome</keyword>
<comment type="caution">
    <text evidence="1">The sequence shown here is derived from an EMBL/GenBank/DDBJ whole genome shotgun (WGS) entry which is preliminary data.</text>
</comment>
<sequence length="113" mass="12945">MRKKRWIKSIVILIVILFMSELVMLFSGKVGILNTTKRVIAGAPHVMVQGQTLSYQGKINFEDIQSVEGYSTSDEGAVLYKAKGTPIPPPWIYVRKENTTFFRYKLPQLPWKL</sequence>
<organism evidence="1 2">
    <name type="scientific">Paenibacillus vandeheii</name>
    <dbReference type="NCBI Taxonomy" id="3035917"/>
    <lineage>
        <taxon>Bacteria</taxon>
        <taxon>Bacillati</taxon>
        <taxon>Bacillota</taxon>
        <taxon>Bacilli</taxon>
        <taxon>Bacillales</taxon>
        <taxon>Paenibacillaceae</taxon>
        <taxon>Paenibacillus</taxon>
    </lineage>
</organism>
<reference evidence="1" key="1">
    <citation type="submission" date="2023-03" db="EMBL/GenBank/DDBJ databases">
        <title>MT1 and MT2 Draft Genomes of Novel Species.</title>
        <authorList>
            <person name="Venkateswaran K."/>
        </authorList>
    </citation>
    <scope>NUCLEOTIDE SEQUENCE</scope>
    <source>
        <strain evidence="1">F6_3S_P_1C</strain>
    </source>
</reference>